<evidence type="ECO:0000256" key="1">
    <source>
        <dbReference type="SAM" id="Phobius"/>
    </source>
</evidence>
<reference evidence="3 4" key="1">
    <citation type="submission" date="2018-04" db="EMBL/GenBank/DDBJ databases">
        <title>Pedobacter chongqingensis sp. nov., isolated from a rottenly hemp rope.</title>
        <authorList>
            <person name="Cai Y."/>
        </authorList>
    </citation>
    <scope>NUCLEOTIDE SEQUENCE [LARGE SCALE GENOMIC DNA]</scope>
    <source>
        <strain evidence="3 4">FJ4-8</strain>
    </source>
</reference>
<dbReference type="AlphaFoldDB" id="A0A2U2PK82"/>
<keyword evidence="2" id="KW-0732">Signal</keyword>
<protein>
    <submittedName>
        <fullName evidence="3">Uncharacterized protein</fullName>
    </submittedName>
</protein>
<name>A0A2U2PK82_9SPHI</name>
<evidence type="ECO:0000313" key="4">
    <source>
        <dbReference type="Proteomes" id="UP000245647"/>
    </source>
</evidence>
<feature type="transmembrane region" description="Helical" evidence="1">
    <location>
        <begin position="143"/>
        <end position="159"/>
    </location>
</feature>
<dbReference type="Proteomes" id="UP000245647">
    <property type="component" value="Unassembled WGS sequence"/>
</dbReference>
<keyword evidence="1" id="KW-1133">Transmembrane helix</keyword>
<feature type="chain" id="PRO_5015445231" evidence="2">
    <location>
        <begin position="22"/>
        <end position="181"/>
    </location>
</feature>
<gene>
    <name evidence="3" type="ORF">DDR33_04740</name>
</gene>
<keyword evidence="1" id="KW-0472">Membrane</keyword>
<dbReference type="RefSeq" id="WP_109414630.1">
    <property type="nucleotide sequence ID" value="NZ_QEAS01000003.1"/>
</dbReference>
<comment type="caution">
    <text evidence="3">The sequence shown here is derived from an EMBL/GenBank/DDBJ whole genome shotgun (WGS) entry which is preliminary data.</text>
</comment>
<sequence length="181" mass="20029">MKTLIRILLLATVISSHSALAGTKTDSLNNFIVKENLLKNDKLAVIAADENERPLESVSGTYLFSINGFKQELRFNDGVAVAPQQIDKSTFVYLKHKNDAGTHAKLYYVIKKESGLNPFKINWMILVLVPLALIVLASMFRKFIVFAVIILIAMALFNSNKGLGLPTVFETIIDGIKSAVF</sequence>
<keyword evidence="1" id="KW-0812">Transmembrane</keyword>
<proteinExistence type="predicted"/>
<dbReference type="OrthoDB" id="793869at2"/>
<evidence type="ECO:0000256" key="2">
    <source>
        <dbReference type="SAM" id="SignalP"/>
    </source>
</evidence>
<evidence type="ECO:0000313" key="3">
    <source>
        <dbReference type="EMBL" id="PWG81684.1"/>
    </source>
</evidence>
<accession>A0A2U2PK82</accession>
<dbReference type="EMBL" id="QEAS01000003">
    <property type="protein sequence ID" value="PWG81684.1"/>
    <property type="molecule type" value="Genomic_DNA"/>
</dbReference>
<organism evidence="3 4">
    <name type="scientific">Pararcticibacter amylolyticus</name>
    <dbReference type="NCBI Taxonomy" id="2173175"/>
    <lineage>
        <taxon>Bacteria</taxon>
        <taxon>Pseudomonadati</taxon>
        <taxon>Bacteroidota</taxon>
        <taxon>Sphingobacteriia</taxon>
        <taxon>Sphingobacteriales</taxon>
        <taxon>Sphingobacteriaceae</taxon>
        <taxon>Pararcticibacter</taxon>
    </lineage>
</organism>
<feature type="signal peptide" evidence="2">
    <location>
        <begin position="1"/>
        <end position="21"/>
    </location>
</feature>
<keyword evidence="4" id="KW-1185">Reference proteome</keyword>
<feature type="transmembrane region" description="Helical" evidence="1">
    <location>
        <begin position="121"/>
        <end position="138"/>
    </location>
</feature>